<reference evidence="2" key="2">
    <citation type="submission" date="2020-09" db="EMBL/GenBank/DDBJ databases">
        <authorList>
            <person name="Sun Q."/>
            <person name="Sedlacek I."/>
        </authorList>
    </citation>
    <scope>NUCLEOTIDE SEQUENCE</scope>
    <source>
        <strain evidence="2">CCM 8433</strain>
    </source>
</reference>
<dbReference type="Pfam" id="PF22526">
    <property type="entry name" value="DUF7000"/>
    <property type="match status" value="1"/>
</dbReference>
<keyword evidence="3" id="KW-1185">Reference proteome</keyword>
<organism evidence="2 3">
    <name type="scientific">Enterococcus alcedinis</name>
    <dbReference type="NCBI Taxonomy" id="1274384"/>
    <lineage>
        <taxon>Bacteria</taxon>
        <taxon>Bacillati</taxon>
        <taxon>Bacillota</taxon>
        <taxon>Bacilli</taxon>
        <taxon>Lactobacillales</taxon>
        <taxon>Enterococcaceae</taxon>
        <taxon>Enterococcus</taxon>
    </lineage>
</organism>
<dbReference type="InterPro" id="IPR054269">
    <property type="entry name" value="DUF7000"/>
</dbReference>
<feature type="domain" description="DUF7000" evidence="1">
    <location>
        <begin position="8"/>
        <end position="156"/>
    </location>
</feature>
<name>A0A917JGW5_9ENTE</name>
<evidence type="ECO:0000313" key="2">
    <source>
        <dbReference type="EMBL" id="GGI66564.1"/>
    </source>
</evidence>
<evidence type="ECO:0000313" key="3">
    <source>
        <dbReference type="Proteomes" id="UP000622610"/>
    </source>
</evidence>
<sequence length="160" mass="19165">MEKKLLDDIEVYRKFVFSESAICTTYETLMRFVSRLRSDLLKKTNQYRVGYLSPGYMDYTYFSFYDTHLRSKQLRFGIVLNHHQLQFELWVMAQNAEQQQIYWEKLKDLEWNQEKEAMPRYTVLDTVIEATPDFSDLDQLSDTILTKALAEAKRIYPFLG</sequence>
<protein>
    <recommendedName>
        <fullName evidence="1">DUF7000 domain-containing protein</fullName>
    </recommendedName>
</protein>
<accession>A0A917JGW5</accession>
<dbReference type="RefSeq" id="WP_188368390.1">
    <property type="nucleotide sequence ID" value="NZ_BMDT01000012.1"/>
</dbReference>
<comment type="caution">
    <text evidence="2">The sequence shown here is derived from an EMBL/GenBank/DDBJ whole genome shotgun (WGS) entry which is preliminary data.</text>
</comment>
<proteinExistence type="predicted"/>
<dbReference type="Proteomes" id="UP000622610">
    <property type="component" value="Unassembled WGS sequence"/>
</dbReference>
<dbReference type="EMBL" id="BMDT01000012">
    <property type="protein sequence ID" value="GGI66564.1"/>
    <property type="molecule type" value="Genomic_DNA"/>
</dbReference>
<gene>
    <name evidence="2" type="ORF">GCM10011482_22180</name>
</gene>
<dbReference type="AlphaFoldDB" id="A0A917JGW5"/>
<evidence type="ECO:0000259" key="1">
    <source>
        <dbReference type="Pfam" id="PF22526"/>
    </source>
</evidence>
<reference evidence="2" key="1">
    <citation type="journal article" date="2014" name="Int. J. Syst. Evol. Microbiol.">
        <title>Complete genome sequence of Corynebacterium casei LMG S-19264T (=DSM 44701T), isolated from a smear-ripened cheese.</title>
        <authorList>
            <consortium name="US DOE Joint Genome Institute (JGI-PGF)"/>
            <person name="Walter F."/>
            <person name="Albersmeier A."/>
            <person name="Kalinowski J."/>
            <person name="Ruckert C."/>
        </authorList>
    </citation>
    <scope>NUCLEOTIDE SEQUENCE</scope>
    <source>
        <strain evidence="2">CCM 8433</strain>
    </source>
</reference>